<feature type="transmembrane region" description="Helical" evidence="1">
    <location>
        <begin position="52"/>
        <end position="70"/>
    </location>
</feature>
<name>A0ABP8E198_9MICO</name>
<dbReference type="EMBL" id="BAABAU010000001">
    <property type="protein sequence ID" value="GAA4265982.1"/>
    <property type="molecule type" value="Genomic_DNA"/>
</dbReference>
<evidence type="ECO:0000256" key="1">
    <source>
        <dbReference type="SAM" id="Phobius"/>
    </source>
</evidence>
<evidence type="ECO:0008006" key="4">
    <source>
        <dbReference type="Google" id="ProtNLM"/>
    </source>
</evidence>
<keyword evidence="1" id="KW-0472">Membrane</keyword>
<dbReference type="Proteomes" id="UP001501594">
    <property type="component" value="Unassembled WGS sequence"/>
</dbReference>
<keyword evidence="3" id="KW-1185">Reference proteome</keyword>
<keyword evidence="1" id="KW-0812">Transmembrane</keyword>
<dbReference type="RefSeq" id="WP_344794810.1">
    <property type="nucleotide sequence ID" value="NZ_BAABAU010000001.1"/>
</dbReference>
<keyword evidence="1" id="KW-1133">Transmembrane helix</keyword>
<accession>A0ABP8E198</accession>
<sequence length="161" mass="17808">MALVSTESQGPKPDVVFQQLRFTKWVGVGGSIIIALAGVMFLWAGTTISPGWPWYAFGILAIAFGMVAAIRTPRARVTLSNDHMTVYGQFWSRTVPRRAITSITPWPFVKWTDSRGRKHSTPVTVLNARGALPQFAQHALEGRRTLHKWAGVGGDYLDDAR</sequence>
<feature type="transmembrane region" description="Helical" evidence="1">
    <location>
        <begin position="25"/>
        <end position="46"/>
    </location>
</feature>
<proteinExistence type="predicted"/>
<comment type="caution">
    <text evidence="2">The sequence shown here is derived from an EMBL/GenBank/DDBJ whole genome shotgun (WGS) entry which is preliminary data.</text>
</comment>
<evidence type="ECO:0000313" key="2">
    <source>
        <dbReference type="EMBL" id="GAA4265982.1"/>
    </source>
</evidence>
<organism evidence="2 3">
    <name type="scientific">Frondihabitans peucedani</name>
    <dbReference type="NCBI Taxonomy" id="598626"/>
    <lineage>
        <taxon>Bacteria</taxon>
        <taxon>Bacillati</taxon>
        <taxon>Actinomycetota</taxon>
        <taxon>Actinomycetes</taxon>
        <taxon>Micrococcales</taxon>
        <taxon>Microbacteriaceae</taxon>
        <taxon>Frondihabitans</taxon>
    </lineage>
</organism>
<reference evidence="3" key="1">
    <citation type="journal article" date="2019" name="Int. J. Syst. Evol. Microbiol.">
        <title>The Global Catalogue of Microorganisms (GCM) 10K type strain sequencing project: providing services to taxonomists for standard genome sequencing and annotation.</title>
        <authorList>
            <consortium name="The Broad Institute Genomics Platform"/>
            <consortium name="The Broad Institute Genome Sequencing Center for Infectious Disease"/>
            <person name="Wu L."/>
            <person name="Ma J."/>
        </authorList>
    </citation>
    <scope>NUCLEOTIDE SEQUENCE [LARGE SCALE GENOMIC DNA]</scope>
    <source>
        <strain evidence="3">JCM 17442</strain>
    </source>
</reference>
<gene>
    <name evidence="2" type="ORF">GCM10022256_15940</name>
</gene>
<evidence type="ECO:0000313" key="3">
    <source>
        <dbReference type="Proteomes" id="UP001501594"/>
    </source>
</evidence>
<protein>
    <recommendedName>
        <fullName evidence="4">PH domain-containing protein</fullName>
    </recommendedName>
</protein>